<gene>
    <name evidence="1" type="ORF">SAMN04488128_10611</name>
</gene>
<reference evidence="2" key="1">
    <citation type="submission" date="2017-02" db="EMBL/GenBank/DDBJ databases">
        <authorList>
            <person name="Varghese N."/>
            <person name="Submissions S."/>
        </authorList>
    </citation>
    <scope>NUCLEOTIDE SEQUENCE [LARGE SCALE GENOMIC DNA]</scope>
    <source>
        <strain evidence="2">DSM 22224</strain>
    </source>
</reference>
<dbReference type="STRING" id="634771.SAMN04488128_10611"/>
<dbReference type="RefSeq" id="WP_078672385.1">
    <property type="nucleotide sequence ID" value="NZ_FUWZ01000006.1"/>
</dbReference>
<evidence type="ECO:0000313" key="2">
    <source>
        <dbReference type="Proteomes" id="UP000190367"/>
    </source>
</evidence>
<name>A0A1T4TQL7_9BACT</name>
<evidence type="ECO:0000313" key="1">
    <source>
        <dbReference type="EMBL" id="SKA42742.1"/>
    </source>
</evidence>
<dbReference type="AlphaFoldDB" id="A0A1T4TQL7"/>
<sequence length="206" mass="22404">MADIRLNLINRSNDRNNSSIVIFQRNEASSFNELCVAWQVVKNLGQGWNHPFSYPMAMSVSASDSWGNYSPLKTAENGQQFQVVRDPSGDILKYAGQSSSQNEVEVLNALDQGAVNANVYRDGKLLATKTSIAPGQKATFQFRPTIWIGVVSQVVEGQLINSAILQQINTELSLFGIASADIVMTGGGPGPTSTPFEFTLQNILYA</sequence>
<evidence type="ECO:0008006" key="3">
    <source>
        <dbReference type="Google" id="ProtNLM"/>
    </source>
</evidence>
<dbReference type="Proteomes" id="UP000190367">
    <property type="component" value="Unassembled WGS sequence"/>
</dbReference>
<protein>
    <recommendedName>
        <fullName evidence="3">Aromatic ring-opening dioxygenase LigA</fullName>
    </recommendedName>
</protein>
<proteinExistence type="predicted"/>
<keyword evidence="2" id="KW-1185">Reference proteome</keyword>
<dbReference type="OrthoDB" id="8891769at2"/>
<accession>A0A1T4TQL7</accession>
<organism evidence="1 2">
    <name type="scientific">Chitinophaga eiseniae</name>
    <dbReference type="NCBI Taxonomy" id="634771"/>
    <lineage>
        <taxon>Bacteria</taxon>
        <taxon>Pseudomonadati</taxon>
        <taxon>Bacteroidota</taxon>
        <taxon>Chitinophagia</taxon>
        <taxon>Chitinophagales</taxon>
        <taxon>Chitinophagaceae</taxon>
        <taxon>Chitinophaga</taxon>
    </lineage>
</organism>
<dbReference type="EMBL" id="FUWZ01000006">
    <property type="protein sequence ID" value="SKA42742.1"/>
    <property type="molecule type" value="Genomic_DNA"/>
</dbReference>